<feature type="region of interest" description="N-acetyltransferase" evidence="18">
    <location>
        <begin position="253"/>
        <end position="468"/>
    </location>
</feature>
<sequence>MSVNTEKLTVIALAAGKGTRMKSPLPKVLHPVAGRPMIEKVIQASKGAGAAEVRVIVGHGQNLVRQVVEPMGVACYVQDEQLGTAHAVKCAKPETIEGDVVIMNGDHPLIEASDIKEFLRIFRDEKCDLAVVTANVKNPGEFGRIVRNRGDLVAIVEAKDASADTLKIKEINTGIYVVKASILAKYLPLIKNNNSKKEFYITDLISLCIADKCKVQPIISTPKVAVGVNNQAELAKATRLLFKRKAMRLMEEGVLMIDPRSAYVEESVEIGAGTVVYPNVFIRGRSKIGSFTVIESNSFISDSEVGDSVQIRAGSYLESSRLHNKVSVGPYARLRPETEIFEEAHVGNFVEMKKVKFGKKSKAGHLTYLGDAEVGEEVNIGCGTITCNYAADRKKYKTKIGNRVFVGSDTQFVAPIEVGDDAIIGSGSTITKSVPAKALAVARGKQFIKENYAPKAVEVETETEEVKK</sequence>
<feature type="binding site" evidence="18">
    <location>
        <position position="368"/>
    </location>
    <ligand>
        <name>UDP-N-acetyl-alpha-D-glucosamine</name>
        <dbReference type="ChEBI" id="CHEBI:57705"/>
    </ligand>
</feature>
<dbReference type="InterPro" id="IPR005882">
    <property type="entry name" value="Bifunctional_GlmU"/>
</dbReference>
<comment type="pathway">
    <text evidence="18">Bacterial outer membrane biogenesis; LPS lipid A biosynthesis.</text>
</comment>
<evidence type="ECO:0000259" key="19">
    <source>
        <dbReference type="Pfam" id="PF12804"/>
    </source>
</evidence>
<evidence type="ECO:0000256" key="8">
    <source>
        <dbReference type="ARBA" id="ARBA00022737"/>
    </source>
</evidence>
<keyword evidence="11 18" id="KW-0573">Peptidoglycan synthesis</keyword>
<dbReference type="CDD" id="cd02540">
    <property type="entry name" value="GT2_GlmU_N_bac"/>
    <property type="match status" value="1"/>
</dbReference>
<feature type="binding site" evidence="18">
    <location>
        <position position="157"/>
    </location>
    <ligand>
        <name>UDP-N-acetyl-alpha-D-glucosamine</name>
        <dbReference type="ChEBI" id="CHEBI:57705"/>
    </ligand>
</feature>
<keyword evidence="21" id="KW-1185">Reference proteome</keyword>
<keyword evidence="14 18" id="KW-0961">Cell wall biogenesis/degradation</keyword>
<comment type="pathway">
    <text evidence="18">Nucleotide-sugar biosynthesis; UDP-N-acetyl-alpha-D-glucosamine biosynthesis; UDP-N-acetyl-alpha-D-glucosamine from N-acetyl-alpha-D-glucosamine 1-phosphate: step 1/1.</text>
</comment>
<evidence type="ECO:0000256" key="16">
    <source>
        <dbReference type="ARBA" id="ARBA00048493"/>
    </source>
</evidence>
<dbReference type="SUPFAM" id="SSF53448">
    <property type="entry name" value="Nucleotide-diphospho-sugar transferases"/>
    <property type="match status" value="1"/>
</dbReference>
<comment type="subunit">
    <text evidence="18">Homotrimer.</text>
</comment>
<feature type="region of interest" description="Linker" evidence="18">
    <location>
        <begin position="232"/>
        <end position="252"/>
    </location>
</feature>
<feature type="binding site" evidence="18">
    <location>
        <begin position="13"/>
        <end position="16"/>
    </location>
    <ligand>
        <name>UDP-N-acetyl-alpha-D-glucosamine</name>
        <dbReference type="ChEBI" id="CHEBI:57705"/>
    </ligand>
</feature>
<feature type="binding site" evidence="18">
    <location>
        <position position="408"/>
    </location>
    <ligand>
        <name>acetyl-CoA</name>
        <dbReference type="ChEBI" id="CHEBI:57288"/>
    </ligand>
</feature>
<organism evidence="20 21">
    <name type="scientific">Bdellovibrio reynosensis</name>
    <dbReference type="NCBI Taxonomy" id="2835041"/>
    <lineage>
        <taxon>Bacteria</taxon>
        <taxon>Pseudomonadati</taxon>
        <taxon>Bdellovibrionota</taxon>
        <taxon>Bdellovibrionia</taxon>
        <taxon>Bdellovibrionales</taxon>
        <taxon>Pseudobdellovibrionaceae</taxon>
        <taxon>Bdellovibrio</taxon>
    </lineage>
</organism>
<dbReference type="GO" id="GO:0019134">
    <property type="term" value="F:glucosamine-1-phosphate N-acetyltransferase activity"/>
    <property type="evidence" value="ECO:0007669"/>
    <property type="project" value="UniProtKB-EC"/>
</dbReference>
<dbReference type="Proteomes" id="UP000830116">
    <property type="component" value="Chromosome"/>
</dbReference>
<name>A0ABY4CAA9_9BACT</name>
<feature type="domain" description="MobA-like NTP transferase" evidence="19">
    <location>
        <begin position="11"/>
        <end position="135"/>
    </location>
</feature>
<dbReference type="EMBL" id="CP093442">
    <property type="protein sequence ID" value="UOF00842.1"/>
    <property type="molecule type" value="Genomic_DNA"/>
</dbReference>
<dbReference type="InterPro" id="IPR011004">
    <property type="entry name" value="Trimer_LpxA-like_sf"/>
</dbReference>
<dbReference type="InterPro" id="IPR001451">
    <property type="entry name" value="Hexapep"/>
</dbReference>
<feature type="binding site" evidence="18">
    <location>
        <position position="78"/>
    </location>
    <ligand>
        <name>UDP-N-acetyl-alpha-D-glucosamine</name>
        <dbReference type="ChEBI" id="CHEBI:57705"/>
    </ligand>
</feature>
<feature type="binding site" evidence="18">
    <location>
        <position position="426"/>
    </location>
    <ligand>
        <name>acetyl-CoA</name>
        <dbReference type="ChEBI" id="CHEBI:57288"/>
    </ligand>
</feature>
<protein>
    <recommendedName>
        <fullName evidence="18">Bifunctional protein GlmU</fullName>
    </recommendedName>
    <domain>
        <recommendedName>
            <fullName evidence="18">UDP-N-acetylglucosamine pyrophosphorylase</fullName>
            <ecNumber evidence="18">2.7.7.23</ecNumber>
        </recommendedName>
        <alternativeName>
            <fullName evidence="18">N-acetylglucosamine-1-phosphate uridyltransferase</fullName>
        </alternativeName>
    </domain>
    <domain>
        <recommendedName>
            <fullName evidence="18">Glucosamine-1-phosphate N-acetyltransferase</fullName>
            <ecNumber evidence="18">2.3.1.157</ecNumber>
        </recommendedName>
    </domain>
</protein>
<comment type="similarity">
    <text evidence="2 18">In the C-terminal section; belongs to the transferase hexapeptide repeat family.</text>
</comment>
<keyword evidence="5 18" id="KW-0808">Transferase</keyword>
<comment type="catalytic activity">
    <reaction evidence="16 18">
        <text>N-acetyl-alpha-D-glucosamine 1-phosphate + UTP + H(+) = UDP-N-acetyl-alpha-D-glucosamine + diphosphate</text>
        <dbReference type="Rhea" id="RHEA:13509"/>
        <dbReference type="ChEBI" id="CHEBI:15378"/>
        <dbReference type="ChEBI" id="CHEBI:33019"/>
        <dbReference type="ChEBI" id="CHEBI:46398"/>
        <dbReference type="ChEBI" id="CHEBI:57705"/>
        <dbReference type="ChEBI" id="CHEBI:57776"/>
        <dbReference type="EC" id="2.7.7.23"/>
    </reaction>
</comment>
<dbReference type="InterPro" id="IPR029044">
    <property type="entry name" value="Nucleotide-diphossugar_trans"/>
</dbReference>
<evidence type="ECO:0000256" key="1">
    <source>
        <dbReference type="ARBA" id="ARBA00004496"/>
    </source>
</evidence>
<dbReference type="Gene3D" id="3.90.550.10">
    <property type="entry name" value="Spore Coat Polysaccharide Biosynthesis Protein SpsA, Chain A"/>
    <property type="match status" value="1"/>
</dbReference>
<dbReference type="SUPFAM" id="SSF51161">
    <property type="entry name" value="Trimeric LpxA-like enzymes"/>
    <property type="match status" value="1"/>
</dbReference>
<comment type="cofactor">
    <cofactor evidence="18">
        <name>Mg(2+)</name>
        <dbReference type="ChEBI" id="CHEBI:18420"/>
    </cofactor>
    <text evidence="18">Binds 1 Mg(2+) ion per subunit.</text>
</comment>
<evidence type="ECO:0000256" key="14">
    <source>
        <dbReference type="ARBA" id="ARBA00023316"/>
    </source>
</evidence>
<gene>
    <name evidence="18 20" type="primary">glmU</name>
    <name evidence="20" type="ORF">MNR06_14165</name>
</gene>
<evidence type="ECO:0000256" key="9">
    <source>
        <dbReference type="ARBA" id="ARBA00022842"/>
    </source>
</evidence>
<evidence type="ECO:0000256" key="4">
    <source>
        <dbReference type="ARBA" id="ARBA00022490"/>
    </source>
</evidence>
<evidence type="ECO:0000313" key="21">
    <source>
        <dbReference type="Proteomes" id="UP000830116"/>
    </source>
</evidence>
<dbReference type="EC" id="2.7.7.23" evidence="18"/>
<evidence type="ECO:0000256" key="3">
    <source>
        <dbReference type="ARBA" id="ARBA00007947"/>
    </source>
</evidence>
<dbReference type="RefSeq" id="WP_243537016.1">
    <property type="nucleotide sequence ID" value="NZ_CP093442.1"/>
</dbReference>
<dbReference type="PANTHER" id="PTHR43584:SF3">
    <property type="entry name" value="BIFUNCTIONAL PROTEIN GLMU"/>
    <property type="match status" value="1"/>
</dbReference>
<comment type="caution">
    <text evidence="18">Lacks conserved residue(s) required for the propagation of feature annotation.</text>
</comment>
<comment type="pathway">
    <text evidence="18">Nucleotide-sugar biosynthesis; UDP-N-acetyl-alpha-D-glucosamine biosynthesis; N-acetyl-alpha-D-glucosamine 1-phosphate from alpha-D-glucosamine 6-phosphate (route II): step 2/2.</text>
</comment>
<dbReference type="Pfam" id="PF12804">
    <property type="entry name" value="NTP_transf_3"/>
    <property type="match status" value="1"/>
</dbReference>
<feature type="binding site" evidence="18">
    <location>
        <begin position="83"/>
        <end position="84"/>
    </location>
    <ligand>
        <name>UDP-N-acetyl-alpha-D-glucosamine</name>
        <dbReference type="ChEBI" id="CHEBI:57705"/>
    </ligand>
</feature>
<keyword evidence="7 18" id="KW-0479">Metal-binding</keyword>
<dbReference type="PANTHER" id="PTHR43584">
    <property type="entry name" value="NUCLEOTIDYL TRANSFERASE"/>
    <property type="match status" value="1"/>
</dbReference>
<proteinExistence type="inferred from homology"/>
<comment type="catalytic activity">
    <reaction evidence="15 18">
        <text>alpha-D-glucosamine 1-phosphate + acetyl-CoA = N-acetyl-alpha-D-glucosamine 1-phosphate + CoA + H(+)</text>
        <dbReference type="Rhea" id="RHEA:13725"/>
        <dbReference type="ChEBI" id="CHEBI:15378"/>
        <dbReference type="ChEBI" id="CHEBI:57287"/>
        <dbReference type="ChEBI" id="CHEBI:57288"/>
        <dbReference type="ChEBI" id="CHEBI:57776"/>
        <dbReference type="ChEBI" id="CHEBI:58516"/>
        <dbReference type="EC" id="2.3.1.157"/>
    </reaction>
</comment>
<evidence type="ECO:0000256" key="13">
    <source>
        <dbReference type="ARBA" id="ARBA00023315"/>
    </source>
</evidence>
<feature type="binding site" evidence="18">
    <location>
        <position position="106"/>
    </location>
    <ligand>
        <name>Mg(2+)</name>
        <dbReference type="ChEBI" id="CHEBI:18420"/>
    </ligand>
</feature>
<dbReference type="EC" id="2.3.1.157" evidence="18"/>
<keyword evidence="9 18" id="KW-0460">Magnesium</keyword>
<evidence type="ECO:0000256" key="10">
    <source>
        <dbReference type="ARBA" id="ARBA00022960"/>
    </source>
</evidence>
<feature type="binding site" evidence="18">
    <location>
        <position position="27"/>
    </location>
    <ligand>
        <name>UDP-N-acetyl-alpha-D-glucosamine</name>
        <dbReference type="ChEBI" id="CHEBI:57705"/>
    </ligand>
</feature>
<keyword evidence="4 18" id="KW-0963">Cytoplasm</keyword>
<reference evidence="20" key="1">
    <citation type="submission" date="2022-03" db="EMBL/GenBank/DDBJ databases">
        <title>Genome Identification and Characterization of new species Bdellovibrio reynosense LBG001 sp. nov. from a Mexico soil sample.</title>
        <authorList>
            <person name="Camilli A."/>
            <person name="Ajao Y."/>
            <person name="Guo X."/>
        </authorList>
    </citation>
    <scope>NUCLEOTIDE SEQUENCE</scope>
    <source>
        <strain evidence="20">LBG001</strain>
    </source>
</reference>
<comment type="subcellular location">
    <subcellularLocation>
        <location evidence="1 18">Cytoplasm</location>
    </subcellularLocation>
</comment>
<evidence type="ECO:0000256" key="7">
    <source>
        <dbReference type="ARBA" id="ARBA00022723"/>
    </source>
</evidence>
<keyword evidence="6 18" id="KW-0548">Nucleotidyltransferase</keyword>
<feature type="binding site" evidence="18">
    <location>
        <position position="443"/>
    </location>
    <ligand>
        <name>acetyl-CoA</name>
        <dbReference type="ChEBI" id="CHEBI:57288"/>
    </ligand>
</feature>
<evidence type="ECO:0000256" key="2">
    <source>
        <dbReference type="ARBA" id="ARBA00007707"/>
    </source>
</evidence>
<feature type="binding site" evidence="18">
    <location>
        <position position="379"/>
    </location>
    <ligand>
        <name>UDP-N-acetyl-alpha-D-glucosamine</name>
        <dbReference type="ChEBI" id="CHEBI:57705"/>
    </ligand>
</feature>
<dbReference type="GO" id="GO:0003977">
    <property type="term" value="F:UDP-N-acetylglucosamine diphosphorylase activity"/>
    <property type="evidence" value="ECO:0007669"/>
    <property type="project" value="UniProtKB-EC"/>
</dbReference>
<dbReference type="Pfam" id="PF00132">
    <property type="entry name" value="Hexapep"/>
    <property type="match status" value="1"/>
</dbReference>
<feature type="binding site" evidence="18">
    <location>
        <position position="229"/>
    </location>
    <ligand>
        <name>Mg(2+)</name>
        <dbReference type="ChEBI" id="CHEBI:18420"/>
    </ligand>
</feature>
<evidence type="ECO:0000256" key="6">
    <source>
        <dbReference type="ARBA" id="ARBA00022695"/>
    </source>
</evidence>
<feature type="binding site" evidence="18">
    <location>
        <begin position="388"/>
        <end position="389"/>
    </location>
    <ligand>
        <name>acetyl-CoA</name>
        <dbReference type="ChEBI" id="CHEBI:57288"/>
    </ligand>
</feature>
<feature type="binding site" evidence="18">
    <location>
        <position position="143"/>
    </location>
    <ligand>
        <name>UDP-N-acetyl-alpha-D-glucosamine</name>
        <dbReference type="ChEBI" id="CHEBI:57705"/>
    </ligand>
</feature>
<keyword evidence="10 18" id="KW-0133">Cell shape</keyword>
<feature type="binding site" evidence="18">
    <location>
        <position position="229"/>
    </location>
    <ligand>
        <name>UDP-N-acetyl-alpha-D-glucosamine</name>
        <dbReference type="ChEBI" id="CHEBI:57705"/>
    </ligand>
</feature>
<evidence type="ECO:0000256" key="18">
    <source>
        <dbReference type="HAMAP-Rule" id="MF_01631"/>
    </source>
</evidence>
<evidence type="ECO:0000256" key="15">
    <source>
        <dbReference type="ARBA" id="ARBA00048247"/>
    </source>
</evidence>
<dbReference type="InterPro" id="IPR025877">
    <property type="entry name" value="MobA-like_NTP_Trfase"/>
</dbReference>
<dbReference type="CDD" id="cd03353">
    <property type="entry name" value="LbH_GlmU_C"/>
    <property type="match status" value="1"/>
</dbReference>
<evidence type="ECO:0000256" key="17">
    <source>
        <dbReference type="ARBA" id="ARBA00049628"/>
    </source>
</evidence>
<evidence type="ECO:0000256" key="5">
    <source>
        <dbReference type="ARBA" id="ARBA00022679"/>
    </source>
</evidence>
<feature type="region of interest" description="Pyrophosphorylase" evidence="18">
    <location>
        <begin position="1"/>
        <end position="231"/>
    </location>
</feature>
<evidence type="ECO:0000256" key="11">
    <source>
        <dbReference type="ARBA" id="ARBA00022984"/>
    </source>
</evidence>
<dbReference type="InterPro" id="IPR050065">
    <property type="entry name" value="GlmU-like"/>
</dbReference>
<dbReference type="NCBIfam" id="TIGR01173">
    <property type="entry name" value="glmU"/>
    <property type="match status" value="1"/>
</dbReference>
<dbReference type="InterPro" id="IPR038009">
    <property type="entry name" value="GlmU_C_LbH"/>
</dbReference>
<evidence type="ECO:0000313" key="20">
    <source>
        <dbReference type="EMBL" id="UOF00842.1"/>
    </source>
</evidence>
<comment type="function">
    <text evidence="17 18">Catalyzes the last two sequential reactions in the de novo biosynthetic pathway for UDP-N-acetylglucosamine (UDP-GlcNAc). The C-terminal domain catalyzes the transfer of acetyl group from acetyl coenzyme A to glucosamine-1-phosphate (GlcN-1-P) to produce N-acetylglucosamine-1-phosphate (GlcNAc-1-P), which is converted into UDP-GlcNAc by the transfer of uridine 5-monophosphate (from uridine 5-triphosphate), a reaction catalyzed by the N-terminal domain.</text>
</comment>
<feature type="binding site" evidence="18">
    <location>
        <position position="353"/>
    </location>
    <ligand>
        <name>UDP-N-acetyl-alpha-D-glucosamine</name>
        <dbReference type="ChEBI" id="CHEBI:57705"/>
    </ligand>
</feature>
<feature type="active site" description="Proton acceptor" evidence="18">
    <location>
        <position position="365"/>
    </location>
</feature>
<dbReference type="Gene3D" id="2.160.10.10">
    <property type="entry name" value="Hexapeptide repeat proteins"/>
    <property type="match status" value="1"/>
</dbReference>
<keyword evidence="8 18" id="KW-0677">Repeat</keyword>
<comment type="similarity">
    <text evidence="3 18">In the N-terminal section; belongs to the N-acetylglucosamine-1-phosphate uridyltransferase family.</text>
</comment>
<feature type="binding site" evidence="18">
    <location>
        <position position="335"/>
    </location>
    <ligand>
        <name>UDP-N-acetyl-alpha-D-glucosamine</name>
        <dbReference type="ChEBI" id="CHEBI:57705"/>
    </ligand>
</feature>
<evidence type="ECO:0000256" key="12">
    <source>
        <dbReference type="ARBA" id="ARBA00023268"/>
    </source>
</evidence>
<keyword evidence="13 18" id="KW-0012">Acyltransferase</keyword>
<dbReference type="HAMAP" id="MF_01631">
    <property type="entry name" value="GlmU"/>
    <property type="match status" value="1"/>
</dbReference>
<feature type="binding site" evidence="18">
    <location>
        <position position="172"/>
    </location>
    <ligand>
        <name>UDP-N-acetyl-alpha-D-glucosamine</name>
        <dbReference type="ChEBI" id="CHEBI:57705"/>
    </ligand>
</feature>
<keyword evidence="12 18" id="KW-0511">Multifunctional enzyme</keyword>
<accession>A0ABY4CAA9</accession>